<gene>
    <name evidence="8" type="ORF">A3Q56_06775</name>
</gene>
<dbReference type="FunFam" id="2.60.120.10:FF:000068">
    <property type="entry name" value="cGMP-dependent protein kinase"/>
    <property type="match status" value="1"/>
</dbReference>
<dbReference type="EMBL" id="LWCA01001259">
    <property type="protein sequence ID" value="OAF65510.1"/>
    <property type="molecule type" value="Genomic_DNA"/>
</dbReference>
<comment type="cofactor">
    <cofactor evidence="1">
        <name>Mg(2+)</name>
        <dbReference type="ChEBI" id="CHEBI:18420"/>
    </cofactor>
</comment>
<dbReference type="OrthoDB" id="417078at2759"/>
<dbReference type="PANTHER" id="PTHR11635">
    <property type="entry name" value="CAMP-DEPENDENT PROTEIN KINASE REGULATORY CHAIN"/>
    <property type="match status" value="1"/>
</dbReference>
<protein>
    <recommendedName>
        <fullName evidence="6">cGMP-dependent protein kinase</fullName>
    </recommendedName>
</protein>
<dbReference type="Proteomes" id="UP000078046">
    <property type="component" value="Unassembled WGS sequence"/>
</dbReference>
<comment type="similarity">
    <text evidence="2">Belongs to the cAMP-dependent kinase regulatory chain family.</text>
</comment>
<evidence type="ECO:0000256" key="2">
    <source>
        <dbReference type="ARBA" id="ARBA00005753"/>
    </source>
</evidence>
<dbReference type="GO" id="GO:0034236">
    <property type="term" value="F:protein kinase A catalytic subunit binding"/>
    <property type="evidence" value="ECO:0007669"/>
    <property type="project" value="TreeGrafter"/>
</dbReference>
<dbReference type="GO" id="GO:0046872">
    <property type="term" value="F:metal ion binding"/>
    <property type="evidence" value="ECO:0007669"/>
    <property type="project" value="UniProtKB-KW"/>
</dbReference>
<comment type="caution">
    <text evidence="8">The sequence shown here is derived from an EMBL/GenBank/DDBJ whole genome shotgun (WGS) entry which is preliminary data.</text>
</comment>
<keyword evidence="5" id="KW-0114">cAMP</keyword>
<dbReference type="GO" id="GO:0005952">
    <property type="term" value="C:cAMP-dependent protein kinase complex"/>
    <property type="evidence" value="ECO:0007669"/>
    <property type="project" value="InterPro"/>
</dbReference>
<dbReference type="CDD" id="cd12097">
    <property type="entry name" value="DD_RI_PKA"/>
    <property type="match status" value="1"/>
</dbReference>
<keyword evidence="8" id="KW-0418">Kinase</keyword>
<dbReference type="SMART" id="SM00100">
    <property type="entry name" value="cNMP"/>
    <property type="match status" value="1"/>
</dbReference>
<dbReference type="InterPro" id="IPR018490">
    <property type="entry name" value="cNMP-bd_dom_sf"/>
</dbReference>
<keyword evidence="8" id="KW-0808">Transferase</keyword>
<dbReference type="PANTHER" id="PTHR11635:SF152">
    <property type="entry name" value="CAMP-DEPENDENT PROTEIN KINASE TYPE I REGULATORY SUBUNIT-RELATED"/>
    <property type="match status" value="1"/>
</dbReference>
<dbReference type="PROSITE" id="PS50042">
    <property type="entry name" value="CNMP_BINDING_3"/>
    <property type="match status" value="1"/>
</dbReference>
<dbReference type="Pfam" id="PF00027">
    <property type="entry name" value="cNMP_binding"/>
    <property type="match status" value="1"/>
</dbReference>
<dbReference type="SUPFAM" id="SSF51206">
    <property type="entry name" value="cAMP-binding domain-like"/>
    <property type="match status" value="1"/>
</dbReference>
<dbReference type="InterPro" id="IPR018488">
    <property type="entry name" value="cNMP-bd_CS"/>
</dbReference>
<dbReference type="PROSITE" id="PS00889">
    <property type="entry name" value="CNMP_BINDING_2"/>
    <property type="match status" value="1"/>
</dbReference>
<sequence>MFPNSRYSNVEEFEQYIHDHKINDLIKECIISLTIDRPEDPIVYIRDYFDELHKKSLMSSDSRKCSSEINAQDEATDSLSQPIKMKGRIRRGAVSAEVYSEEDMKAYVKQVIPKDEETTKVITKCLSNNLLFKHLDDTELNDIYDAMFLSNFSTDDVIMNQGDEGDNFYVINTGTVDIIVNNVKVTTITDGSSFGELALIYGTPRAATVIAKSDITLFGIDRMSYRKILM</sequence>
<dbReference type="SUPFAM" id="SSF47391">
    <property type="entry name" value="Dimerization-anchoring domain of cAMP-dependent PK regulatory subunit"/>
    <property type="match status" value="1"/>
</dbReference>
<keyword evidence="9" id="KW-1185">Reference proteome</keyword>
<evidence type="ECO:0000256" key="6">
    <source>
        <dbReference type="ARBA" id="ARBA00024113"/>
    </source>
</evidence>
<keyword evidence="3" id="KW-0116">cAMP-binding</keyword>
<dbReference type="GO" id="GO:0016301">
    <property type="term" value="F:kinase activity"/>
    <property type="evidence" value="ECO:0007669"/>
    <property type="project" value="UniProtKB-KW"/>
</dbReference>
<dbReference type="InterPro" id="IPR000595">
    <property type="entry name" value="cNMP-bd_dom"/>
</dbReference>
<evidence type="ECO:0000256" key="5">
    <source>
        <dbReference type="ARBA" id="ARBA00023149"/>
    </source>
</evidence>
<dbReference type="PRINTS" id="PR00103">
    <property type="entry name" value="CAMPKINASE"/>
</dbReference>
<organism evidence="8 9">
    <name type="scientific">Intoshia linei</name>
    <dbReference type="NCBI Taxonomy" id="1819745"/>
    <lineage>
        <taxon>Eukaryota</taxon>
        <taxon>Metazoa</taxon>
        <taxon>Spiralia</taxon>
        <taxon>Lophotrochozoa</taxon>
        <taxon>Mesozoa</taxon>
        <taxon>Orthonectida</taxon>
        <taxon>Rhopaluridae</taxon>
        <taxon>Intoshia</taxon>
    </lineage>
</organism>
<dbReference type="GO" id="GO:0005829">
    <property type="term" value="C:cytosol"/>
    <property type="evidence" value="ECO:0007669"/>
    <property type="project" value="TreeGrafter"/>
</dbReference>
<evidence type="ECO:0000259" key="7">
    <source>
        <dbReference type="PROSITE" id="PS50042"/>
    </source>
</evidence>
<feature type="non-terminal residue" evidence="8">
    <location>
        <position position="230"/>
    </location>
</feature>
<keyword evidence="4" id="KW-0479">Metal-binding</keyword>
<dbReference type="GO" id="GO:0030552">
    <property type="term" value="F:cAMP binding"/>
    <property type="evidence" value="ECO:0007669"/>
    <property type="project" value="UniProtKB-KW"/>
</dbReference>
<dbReference type="InterPro" id="IPR050503">
    <property type="entry name" value="cAMP-dep_PK_reg_su-like"/>
</dbReference>
<keyword evidence="3" id="KW-0547">Nucleotide-binding</keyword>
<accession>A0A177AUK3</accession>
<dbReference type="AlphaFoldDB" id="A0A177AUK3"/>
<evidence type="ECO:0000256" key="3">
    <source>
        <dbReference type="ARBA" id="ARBA00022566"/>
    </source>
</evidence>
<dbReference type="InterPro" id="IPR014710">
    <property type="entry name" value="RmlC-like_jellyroll"/>
</dbReference>
<evidence type="ECO:0000256" key="4">
    <source>
        <dbReference type="ARBA" id="ARBA00022723"/>
    </source>
</evidence>
<dbReference type="GO" id="GO:0004862">
    <property type="term" value="F:cAMP-dependent protein kinase inhibitor activity"/>
    <property type="evidence" value="ECO:0007669"/>
    <property type="project" value="TreeGrafter"/>
</dbReference>
<dbReference type="Gene3D" id="2.60.120.10">
    <property type="entry name" value="Jelly Rolls"/>
    <property type="match status" value="1"/>
</dbReference>
<reference evidence="8 9" key="1">
    <citation type="submission" date="2016-04" db="EMBL/GenBank/DDBJ databases">
        <title>The genome of Intoshia linei affirms orthonectids as highly simplified spiralians.</title>
        <authorList>
            <person name="Mikhailov K.V."/>
            <person name="Slusarev G.S."/>
            <person name="Nikitin M.A."/>
            <person name="Logacheva M.D."/>
            <person name="Penin A."/>
            <person name="Aleoshin V."/>
            <person name="Panchin Y.V."/>
        </authorList>
    </citation>
    <scope>NUCLEOTIDE SEQUENCE [LARGE SCALE GENOMIC DNA]</scope>
    <source>
        <strain evidence="8">Intl2013</strain>
        <tissue evidence="8">Whole animal</tissue>
    </source>
</reference>
<dbReference type="Gene3D" id="1.20.890.10">
    <property type="entry name" value="cAMP-dependent protein kinase regulatory subunit, dimerization-anchoring domain"/>
    <property type="match status" value="1"/>
</dbReference>
<evidence type="ECO:0000256" key="1">
    <source>
        <dbReference type="ARBA" id="ARBA00001946"/>
    </source>
</evidence>
<feature type="domain" description="Cyclic nucleotide-binding" evidence="7">
    <location>
        <begin position="131"/>
        <end position="230"/>
    </location>
</feature>
<evidence type="ECO:0000313" key="9">
    <source>
        <dbReference type="Proteomes" id="UP000078046"/>
    </source>
</evidence>
<dbReference type="CDD" id="cd00038">
    <property type="entry name" value="CAP_ED"/>
    <property type="match status" value="1"/>
</dbReference>
<evidence type="ECO:0000313" key="8">
    <source>
        <dbReference type="EMBL" id="OAF65510.1"/>
    </source>
</evidence>
<name>A0A177AUK3_9BILA</name>
<proteinExistence type="inferred from homology"/>